<evidence type="ECO:0000256" key="1">
    <source>
        <dbReference type="PROSITE-ProRule" id="PRU00221"/>
    </source>
</evidence>
<keyword evidence="1" id="KW-0853">WD repeat</keyword>
<feature type="compositionally biased region" description="Basic and acidic residues" evidence="2">
    <location>
        <begin position="65"/>
        <end position="75"/>
    </location>
</feature>
<feature type="transmembrane region" description="Helical" evidence="3">
    <location>
        <begin position="6"/>
        <end position="26"/>
    </location>
</feature>
<dbReference type="PROSITE" id="PS50082">
    <property type="entry name" value="WD_REPEATS_2"/>
    <property type="match status" value="2"/>
</dbReference>
<evidence type="ECO:0000256" key="3">
    <source>
        <dbReference type="SAM" id="Phobius"/>
    </source>
</evidence>
<dbReference type="PANTHER" id="PTHR44321">
    <property type="entry name" value="TRANSDUCIN BETA-LIKE PROTEIN 2"/>
    <property type="match status" value="1"/>
</dbReference>
<sequence>MDVSGILALSPIFITVISGIVIIIYFSKKASPVSPVDQDDPPVPLDKGDADKATSNVSKSKKKADKVPPHRDNKSKFSHPWLLSSLKGHNDNVLDMSFSPNGKYLASCSMDRSVLLWQTRHFSEREHKSTRVNVEFDHATGVSWSPDNHALLCAKHNENRLQVYKLSKKSDGTLGNPQVAVTFDKLDDDPLVGSGISSNGGSAEQRHSAGHYVMCCSERGRLTVFDLRGGVLASTDTRQAPVHAARISPCGRFIMSAGFTPDVKVWEVAFTRSGDFDKLSRAFELKGHTSGVLDLSATPDSFRMVTVSRDGTWKLFNTNVEYRIGQDPQLIQSAPCGGGESGPASRVALSPDGCTVAVGARSDVQLFSAETGDMMATLAALHSSPITCMLFDPTSRYLLTTGDKHIRILHNVPGCKVNIQVMQDKLAKTTNHTLKERLTAQVKELRAFLSTLGE</sequence>
<feature type="repeat" description="WD" evidence="1">
    <location>
        <begin position="285"/>
        <end position="317"/>
    </location>
</feature>
<dbReference type="SUPFAM" id="SSF50998">
    <property type="entry name" value="Quinoprotein alcohol dehydrogenase-like"/>
    <property type="match status" value="1"/>
</dbReference>
<dbReference type="InterPro" id="IPR001680">
    <property type="entry name" value="WD40_rpt"/>
</dbReference>
<name>A0A6A4XBV0_AMPAM</name>
<organism evidence="4 5">
    <name type="scientific">Amphibalanus amphitrite</name>
    <name type="common">Striped barnacle</name>
    <name type="synonym">Balanus amphitrite</name>
    <dbReference type="NCBI Taxonomy" id="1232801"/>
    <lineage>
        <taxon>Eukaryota</taxon>
        <taxon>Metazoa</taxon>
        <taxon>Ecdysozoa</taxon>
        <taxon>Arthropoda</taxon>
        <taxon>Crustacea</taxon>
        <taxon>Multicrustacea</taxon>
        <taxon>Cirripedia</taxon>
        <taxon>Thoracica</taxon>
        <taxon>Thoracicalcarea</taxon>
        <taxon>Balanomorpha</taxon>
        <taxon>Balanoidea</taxon>
        <taxon>Balanidae</taxon>
        <taxon>Amphibalaninae</taxon>
        <taxon>Amphibalanus</taxon>
    </lineage>
</organism>
<dbReference type="InterPro" id="IPR015943">
    <property type="entry name" value="WD40/YVTN_repeat-like_dom_sf"/>
</dbReference>
<dbReference type="PANTHER" id="PTHR44321:SF1">
    <property type="entry name" value="TRANSDUCIN BETA-LIKE PROTEIN 2"/>
    <property type="match status" value="1"/>
</dbReference>
<keyword evidence="3" id="KW-1133">Transmembrane helix</keyword>
<evidence type="ECO:0000256" key="2">
    <source>
        <dbReference type="SAM" id="MobiDB-lite"/>
    </source>
</evidence>
<gene>
    <name evidence="4" type="primary">TBL2_0</name>
    <name evidence="4" type="ORF">FJT64_015677</name>
</gene>
<proteinExistence type="predicted"/>
<dbReference type="Gene3D" id="2.130.10.10">
    <property type="entry name" value="YVTN repeat-like/Quinoprotein amine dehydrogenase"/>
    <property type="match status" value="3"/>
</dbReference>
<dbReference type="EMBL" id="VIIS01000071">
    <property type="protein sequence ID" value="KAF0313790.1"/>
    <property type="molecule type" value="Genomic_DNA"/>
</dbReference>
<keyword evidence="3" id="KW-0472">Membrane</keyword>
<dbReference type="Proteomes" id="UP000440578">
    <property type="component" value="Unassembled WGS sequence"/>
</dbReference>
<dbReference type="InterPro" id="IPR011047">
    <property type="entry name" value="Quinoprotein_ADH-like_sf"/>
</dbReference>
<feature type="repeat" description="WD" evidence="1">
    <location>
        <begin position="86"/>
        <end position="120"/>
    </location>
</feature>
<dbReference type="InterPro" id="IPR042410">
    <property type="entry name" value="WBSCR13"/>
</dbReference>
<dbReference type="OrthoDB" id="200924at2759"/>
<dbReference type="GO" id="GO:0030968">
    <property type="term" value="P:endoplasmic reticulum unfolded protein response"/>
    <property type="evidence" value="ECO:0007669"/>
    <property type="project" value="TreeGrafter"/>
</dbReference>
<dbReference type="PROSITE" id="PS50294">
    <property type="entry name" value="WD_REPEATS_REGION"/>
    <property type="match status" value="1"/>
</dbReference>
<reference evidence="4 5" key="1">
    <citation type="submission" date="2019-07" db="EMBL/GenBank/DDBJ databases">
        <title>Draft genome assembly of a fouling barnacle, Amphibalanus amphitrite (Darwin, 1854): The first reference genome for Thecostraca.</title>
        <authorList>
            <person name="Kim W."/>
        </authorList>
    </citation>
    <scope>NUCLEOTIDE SEQUENCE [LARGE SCALE GENOMIC DNA]</scope>
    <source>
        <strain evidence="4">SNU_AA5</strain>
        <tissue evidence="4">Soma without cirri and trophi</tissue>
    </source>
</reference>
<keyword evidence="5" id="KW-1185">Reference proteome</keyword>
<dbReference type="GO" id="GO:0005783">
    <property type="term" value="C:endoplasmic reticulum"/>
    <property type="evidence" value="ECO:0007669"/>
    <property type="project" value="TreeGrafter"/>
</dbReference>
<dbReference type="SMART" id="SM00320">
    <property type="entry name" value="WD40"/>
    <property type="match status" value="5"/>
</dbReference>
<feature type="region of interest" description="Disordered" evidence="2">
    <location>
        <begin position="32"/>
        <end position="76"/>
    </location>
</feature>
<dbReference type="Pfam" id="PF00400">
    <property type="entry name" value="WD40"/>
    <property type="match status" value="3"/>
</dbReference>
<evidence type="ECO:0000313" key="4">
    <source>
        <dbReference type="EMBL" id="KAF0313790.1"/>
    </source>
</evidence>
<comment type="caution">
    <text evidence="4">The sequence shown here is derived from an EMBL/GenBank/DDBJ whole genome shotgun (WGS) entry which is preliminary data.</text>
</comment>
<dbReference type="AlphaFoldDB" id="A0A6A4XBV0"/>
<accession>A0A6A4XBV0</accession>
<evidence type="ECO:0000313" key="5">
    <source>
        <dbReference type="Proteomes" id="UP000440578"/>
    </source>
</evidence>
<protein>
    <submittedName>
        <fullName evidence="4">Transducin beta-like protein 2</fullName>
    </submittedName>
</protein>
<keyword evidence="3" id="KW-0812">Transmembrane</keyword>